<comment type="caution">
    <text evidence="4">The sequence shown here is derived from an EMBL/GenBank/DDBJ whole genome shotgun (WGS) entry which is preliminary data.</text>
</comment>
<evidence type="ECO:0000256" key="1">
    <source>
        <dbReference type="ARBA" id="ARBA00022987"/>
    </source>
</evidence>
<evidence type="ECO:0000256" key="2">
    <source>
        <dbReference type="ARBA" id="ARBA00035108"/>
    </source>
</evidence>
<evidence type="ECO:0000313" key="4">
    <source>
        <dbReference type="EMBL" id="GAA2719978.1"/>
    </source>
</evidence>
<protein>
    <submittedName>
        <fullName evidence="4">GvpL/GvpF family gas vesicle protein</fullName>
    </submittedName>
</protein>
<dbReference type="InterPro" id="IPR009430">
    <property type="entry name" value="GvpL/GvpF"/>
</dbReference>
<comment type="similarity">
    <text evidence="3">Belongs to the gas vesicle GvpF/GvpL family.</text>
</comment>
<proteinExistence type="inferred from homology"/>
<keyword evidence="1" id="KW-0304">Gas vesicle</keyword>
<evidence type="ECO:0000313" key="5">
    <source>
        <dbReference type="Proteomes" id="UP001501842"/>
    </source>
</evidence>
<organism evidence="4 5">
    <name type="scientific">Actinocorallia aurantiaca</name>
    <dbReference type="NCBI Taxonomy" id="46204"/>
    <lineage>
        <taxon>Bacteria</taxon>
        <taxon>Bacillati</taxon>
        <taxon>Actinomycetota</taxon>
        <taxon>Actinomycetes</taxon>
        <taxon>Streptosporangiales</taxon>
        <taxon>Thermomonosporaceae</taxon>
        <taxon>Actinocorallia</taxon>
    </lineage>
</organism>
<dbReference type="PANTHER" id="PTHR36852:SF1">
    <property type="entry name" value="PROTEIN GVPL 2"/>
    <property type="match status" value="1"/>
</dbReference>
<dbReference type="PANTHER" id="PTHR36852">
    <property type="entry name" value="PROTEIN GVPL 2"/>
    <property type="match status" value="1"/>
</dbReference>
<dbReference type="Proteomes" id="UP001501842">
    <property type="component" value="Unassembled WGS sequence"/>
</dbReference>
<dbReference type="Pfam" id="PF06386">
    <property type="entry name" value="GvpL_GvpF"/>
    <property type="match status" value="1"/>
</dbReference>
<name>A0ABP6GAG6_9ACTN</name>
<dbReference type="RefSeq" id="WP_344448628.1">
    <property type="nucleotide sequence ID" value="NZ_BAAATZ010000003.1"/>
</dbReference>
<reference evidence="5" key="1">
    <citation type="journal article" date="2019" name="Int. J. Syst. Evol. Microbiol.">
        <title>The Global Catalogue of Microorganisms (GCM) 10K type strain sequencing project: providing services to taxonomists for standard genome sequencing and annotation.</title>
        <authorList>
            <consortium name="The Broad Institute Genomics Platform"/>
            <consortium name="The Broad Institute Genome Sequencing Center for Infectious Disease"/>
            <person name="Wu L."/>
            <person name="Ma J."/>
        </authorList>
    </citation>
    <scope>NUCLEOTIDE SEQUENCE [LARGE SCALE GENOMIC DNA]</scope>
    <source>
        <strain evidence="5">JCM 8201</strain>
    </source>
</reference>
<dbReference type="EMBL" id="BAAATZ010000003">
    <property type="protein sequence ID" value="GAA2719978.1"/>
    <property type="molecule type" value="Genomic_DNA"/>
</dbReference>
<evidence type="ECO:0000256" key="3">
    <source>
        <dbReference type="ARBA" id="ARBA00035643"/>
    </source>
</evidence>
<gene>
    <name evidence="4" type="ORF">GCM10010439_06850</name>
</gene>
<comment type="subcellular location">
    <subcellularLocation>
        <location evidence="2">Gas vesicle</location>
    </subcellularLocation>
</comment>
<accession>A0ABP6GAG6</accession>
<sequence>MSDVQAPGSGFYVYGVTRGLTGEEVGDVRGVSGAPVRLIEKDGLTALASEVSLSEFGEAALRENLEDIEWLESTARAHHAVVDAVSDGAATVPLGLVTVYRSEERVREALGARHEEFARALDRVTGRTEWGVKVYADVKQPEAAAPAGKEAPSRPGTSYLQRRLVQRNTAEEERRRVLDVAEYIHCQLRDLAVATRLHRPQDPQLSGEQGWMLLNAAYLVDDTRVEEFGDAVKHLTRLDPDVRVRLTGPWAPYSFATEEEPEEEVEEAWQGS</sequence>
<keyword evidence="5" id="KW-1185">Reference proteome</keyword>